<keyword evidence="6" id="KW-0812">Transmembrane</keyword>
<sequence length="172" mass="19255">MVLYRINLQDGQCQNRPPHVCHCSIPANNRRLRQSVLIALAATISSVLLLVSCCWWFWRSKVTRKIQSEMALSAPSSENDALPFKVRMKHPSLSPVRDQPLDEDRKSAAADKDVDQLPLFDLEAILDATDNFAEHNKIGEGWFGPVYKGMLEDGQRVAVKKLAQGSMQGPRG</sequence>
<evidence type="ECO:0000313" key="8">
    <source>
        <dbReference type="Proteomes" id="UP000244336"/>
    </source>
</evidence>
<dbReference type="GO" id="GO:0005524">
    <property type="term" value="F:ATP binding"/>
    <property type="evidence" value="ECO:0007669"/>
    <property type="project" value="UniProtKB-KW"/>
</dbReference>
<evidence type="ECO:0000256" key="6">
    <source>
        <dbReference type="SAM" id="Phobius"/>
    </source>
</evidence>
<dbReference type="PANTHER" id="PTHR27002">
    <property type="entry name" value="RECEPTOR-LIKE SERINE/THREONINE-PROTEIN KINASE SD1-8"/>
    <property type="match status" value="1"/>
</dbReference>
<evidence type="ECO:0000256" key="5">
    <source>
        <dbReference type="ARBA" id="ARBA00022840"/>
    </source>
</evidence>
<keyword evidence="2" id="KW-0808">Transferase</keyword>
<gene>
    <name evidence="7" type="ORF">GQ55_5G133000</name>
</gene>
<keyword evidence="6" id="KW-0472">Membrane</keyword>
<dbReference type="Gramene" id="PUZ54452">
    <property type="protein sequence ID" value="PUZ54452"/>
    <property type="gene ID" value="GQ55_5G133000"/>
</dbReference>
<organism evidence="7 8">
    <name type="scientific">Panicum hallii var. hallii</name>
    <dbReference type="NCBI Taxonomy" id="1504633"/>
    <lineage>
        <taxon>Eukaryota</taxon>
        <taxon>Viridiplantae</taxon>
        <taxon>Streptophyta</taxon>
        <taxon>Embryophyta</taxon>
        <taxon>Tracheophyta</taxon>
        <taxon>Spermatophyta</taxon>
        <taxon>Magnoliopsida</taxon>
        <taxon>Liliopsida</taxon>
        <taxon>Poales</taxon>
        <taxon>Poaceae</taxon>
        <taxon>PACMAD clade</taxon>
        <taxon>Panicoideae</taxon>
        <taxon>Panicodae</taxon>
        <taxon>Paniceae</taxon>
        <taxon>Panicinae</taxon>
        <taxon>Panicum</taxon>
        <taxon>Panicum sect. Panicum</taxon>
    </lineage>
</organism>
<keyword evidence="3" id="KW-0547">Nucleotide-binding</keyword>
<keyword evidence="5" id="KW-0067">ATP-binding</keyword>
<reference evidence="7 8" key="1">
    <citation type="submission" date="2018-04" db="EMBL/GenBank/DDBJ databases">
        <title>WGS assembly of Panicum hallii var. hallii HAL2.</title>
        <authorList>
            <person name="Lovell J."/>
            <person name="Jenkins J."/>
            <person name="Lowry D."/>
            <person name="Mamidi S."/>
            <person name="Sreedasyam A."/>
            <person name="Weng X."/>
            <person name="Barry K."/>
            <person name="Bonette J."/>
            <person name="Campitelli B."/>
            <person name="Daum C."/>
            <person name="Gordon S."/>
            <person name="Gould B."/>
            <person name="Lipzen A."/>
            <person name="MacQueen A."/>
            <person name="Palacio-Mejia J."/>
            <person name="Plott C."/>
            <person name="Shakirov E."/>
            <person name="Shu S."/>
            <person name="Yoshinaga Y."/>
            <person name="Zane M."/>
            <person name="Rokhsar D."/>
            <person name="Grimwood J."/>
            <person name="Schmutz J."/>
            <person name="Juenger T."/>
        </authorList>
    </citation>
    <scope>NUCLEOTIDE SEQUENCE [LARGE SCALE GENOMIC DNA]</scope>
    <source>
        <strain evidence="8">cv. HAL2</strain>
    </source>
</reference>
<dbReference type="EMBL" id="CM009753">
    <property type="protein sequence ID" value="PUZ54452.1"/>
    <property type="molecule type" value="Genomic_DNA"/>
</dbReference>
<evidence type="ECO:0000256" key="3">
    <source>
        <dbReference type="ARBA" id="ARBA00022741"/>
    </source>
</evidence>
<dbReference type="PANTHER" id="PTHR27002:SF674">
    <property type="entry name" value="RECEPTOR-LIKE SERINE_THREONINE-PROTEIN KINASE"/>
    <property type="match status" value="1"/>
</dbReference>
<keyword evidence="6" id="KW-1133">Transmembrane helix</keyword>
<dbReference type="AlphaFoldDB" id="A0A2T7DFU3"/>
<dbReference type="InterPro" id="IPR011009">
    <property type="entry name" value="Kinase-like_dom_sf"/>
</dbReference>
<evidence type="ECO:0000313" key="7">
    <source>
        <dbReference type="EMBL" id="PUZ54452.1"/>
    </source>
</evidence>
<dbReference type="Gene3D" id="3.30.200.20">
    <property type="entry name" value="Phosphorylase Kinase, domain 1"/>
    <property type="match status" value="1"/>
</dbReference>
<feature type="transmembrane region" description="Helical" evidence="6">
    <location>
        <begin position="36"/>
        <end position="58"/>
    </location>
</feature>
<dbReference type="GO" id="GO:0004674">
    <property type="term" value="F:protein serine/threonine kinase activity"/>
    <property type="evidence" value="ECO:0007669"/>
    <property type="project" value="UniProtKB-KW"/>
</dbReference>
<evidence type="ECO:0008006" key="9">
    <source>
        <dbReference type="Google" id="ProtNLM"/>
    </source>
</evidence>
<dbReference type="STRING" id="1504633.A0A2T7DFU3"/>
<dbReference type="GO" id="GO:0005886">
    <property type="term" value="C:plasma membrane"/>
    <property type="evidence" value="ECO:0007669"/>
    <property type="project" value="TreeGrafter"/>
</dbReference>
<keyword evidence="4" id="KW-0418">Kinase</keyword>
<keyword evidence="1" id="KW-0723">Serine/threonine-protein kinase</keyword>
<dbReference type="SUPFAM" id="SSF56112">
    <property type="entry name" value="Protein kinase-like (PK-like)"/>
    <property type="match status" value="1"/>
</dbReference>
<evidence type="ECO:0000256" key="1">
    <source>
        <dbReference type="ARBA" id="ARBA00022527"/>
    </source>
</evidence>
<proteinExistence type="predicted"/>
<keyword evidence="8" id="KW-1185">Reference proteome</keyword>
<protein>
    <recommendedName>
        <fullName evidence="9">Protein kinase domain-containing protein</fullName>
    </recommendedName>
</protein>
<accession>A0A2T7DFU3</accession>
<dbReference type="OrthoDB" id="694256at2759"/>
<evidence type="ECO:0000256" key="4">
    <source>
        <dbReference type="ARBA" id="ARBA00022777"/>
    </source>
</evidence>
<dbReference type="Proteomes" id="UP000244336">
    <property type="component" value="Chromosome 5"/>
</dbReference>
<evidence type="ECO:0000256" key="2">
    <source>
        <dbReference type="ARBA" id="ARBA00022679"/>
    </source>
</evidence>
<name>A0A2T7DFU3_9POAL</name>